<keyword evidence="2" id="KW-0812">Transmembrane</keyword>
<comment type="caution">
    <text evidence="4">The sequence shown here is derived from an EMBL/GenBank/DDBJ whole genome shotgun (WGS) entry which is preliminary data.</text>
</comment>
<dbReference type="InterPro" id="IPR029071">
    <property type="entry name" value="Ubiquitin-like_domsf"/>
</dbReference>
<dbReference type="InterPro" id="IPR050730">
    <property type="entry name" value="UBX_domain-protein"/>
</dbReference>
<proteinExistence type="predicted"/>
<accession>A0A9Q0YHD2</accession>
<keyword evidence="2" id="KW-0472">Membrane</keyword>
<dbReference type="PANTHER" id="PTHR23322">
    <property type="entry name" value="FAS-ASSOCIATED PROTEIN"/>
    <property type="match status" value="1"/>
</dbReference>
<reference evidence="4" key="1">
    <citation type="submission" date="2021-10" db="EMBL/GenBank/DDBJ databases">
        <title>Tropical sea cucumber genome reveals ecological adaptation and Cuvierian tubules defense mechanism.</title>
        <authorList>
            <person name="Chen T."/>
        </authorList>
    </citation>
    <scope>NUCLEOTIDE SEQUENCE</scope>
    <source>
        <strain evidence="4">Nanhai2018</strain>
        <tissue evidence="4">Muscle</tissue>
    </source>
</reference>
<dbReference type="PANTHER" id="PTHR23322:SF93">
    <property type="entry name" value="UBX DOMAIN-CONTAINING PROTEIN 8"/>
    <property type="match status" value="1"/>
</dbReference>
<dbReference type="SUPFAM" id="SSF54236">
    <property type="entry name" value="Ubiquitin-like"/>
    <property type="match status" value="1"/>
</dbReference>
<dbReference type="Proteomes" id="UP001152320">
    <property type="component" value="Chromosome 20"/>
</dbReference>
<dbReference type="Gene3D" id="3.10.20.90">
    <property type="entry name" value="Phosphatidylinositol 3-kinase Catalytic Subunit, Chain A, domain 1"/>
    <property type="match status" value="1"/>
</dbReference>
<feature type="region of interest" description="Disordered" evidence="1">
    <location>
        <begin position="117"/>
        <end position="183"/>
    </location>
</feature>
<sequence length="264" mass="30726">MNGQSRMENSVDAASLIHSSLVGLFYLTVVVLLWTVFGNKVKKLWKQLHKEPTPTQTRIPNDVQRELKEASRKRIDEEHQSKAADYEERVLRPREEAKKAHLEKEFRRFTGPAWKGKSYPLGTDEENINEPENLRRRRGGNSRDAAQFRKLPESERKLDEQEEVPKPKKIITLPEEPPDGTPESITVAMRGLTDVKKRRFLKSEKVQVLIDWMTKQGYHPKLYTLYTIRPRHDLSLVQEESLEKAGLIRDVVVFIEERDDSESS</sequence>
<evidence type="ECO:0000256" key="1">
    <source>
        <dbReference type="SAM" id="MobiDB-lite"/>
    </source>
</evidence>
<dbReference type="OrthoDB" id="10065431at2759"/>
<dbReference type="AlphaFoldDB" id="A0A9Q0YHD2"/>
<gene>
    <name evidence="4" type="ORF">HOLleu_37605</name>
</gene>
<dbReference type="GO" id="GO:0043130">
    <property type="term" value="F:ubiquitin binding"/>
    <property type="evidence" value="ECO:0007669"/>
    <property type="project" value="TreeGrafter"/>
</dbReference>
<organism evidence="4 5">
    <name type="scientific">Holothuria leucospilota</name>
    <name type="common">Black long sea cucumber</name>
    <name type="synonym">Mertensiothuria leucospilota</name>
    <dbReference type="NCBI Taxonomy" id="206669"/>
    <lineage>
        <taxon>Eukaryota</taxon>
        <taxon>Metazoa</taxon>
        <taxon>Echinodermata</taxon>
        <taxon>Eleutherozoa</taxon>
        <taxon>Echinozoa</taxon>
        <taxon>Holothuroidea</taxon>
        <taxon>Aspidochirotacea</taxon>
        <taxon>Aspidochirotida</taxon>
        <taxon>Holothuriidae</taxon>
        <taxon>Holothuria</taxon>
    </lineage>
</organism>
<feature type="domain" description="UBX" evidence="3">
    <location>
        <begin position="196"/>
        <end position="256"/>
    </location>
</feature>
<keyword evidence="5" id="KW-1185">Reference proteome</keyword>
<name>A0A9Q0YHD2_HOLLE</name>
<keyword evidence="2" id="KW-1133">Transmembrane helix</keyword>
<evidence type="ECO:0000313" key="5">
    <source>
        <dbReference type="Proteomes" id="UP001152320"/>
    </source>
</evidence>
<dbReference type="Pfam" id="PF00789">
    <property type="entry name" value="UBX"/>
    <property type="match status" value="1"/>
</dbReference>
<feature type="compositionally biased region" description="Basic and acidic residues" evidence="1">
    <location>
        <begin position="146"/>
        <end position="166"/>
    </location>
</feature>
<evidence type="ECO:0000313" key="4">
    <source>
        <dbReference type="EMBL" id="KAJ8022643.1"/>
    </source>
</evidence>
<dbReference type="EMBL" id="JAIZAY010000020">
    <property type="protein sequence ID" value="KAJ8022643.1"/>
    <property type="molecule type" value="Genomic_DNA"/>
</dbReference>
<feature type="compositionally biased region" description="Basic and acidic residues" evidence="1">
    <location>
        <begin position="63"/>
        <end position="86"/>
    </location>
</feature>
<feature type="transmembrane region" description="Helical" evidence="2">
    <location>
        <begin position="16"/>
        <end position="37"/>
    </location>
</feature>
<protein>
    <submittedName>
        <fullName evidence="4">UBX domain-containing protein 8</fullName>
    </submittedName>
</protein>
<evidence type="ECO:0000256" key="2">
    <source>
        <dbReference type="SAM" id="Phobius"/>
    </source>
</evidence>
<dbReference type="InterPro" id="IPR001012">
    <property type="entry name" value="UBX_dom"/>
</dbReference>
<evidence type="ECO:0000259" key="3">
    <source>
        <dbReference type="Pfam" id="PF00789"/>
    </source>
</evidence>
<feature type="region of interest" description="Disordered" evidence="1">
    <location>
        <begin position="53"/>
        <end position="86"/>
    </location>
</feature>